<evidence type="ECO:0000259" key="17">
    <source>
        <dbReference type="PROSITE" id="PS51194"/>
    </source>
</evidence>
<dbReference type="RefSeq" id="XP_040690988.1">
    <property type="nucleotide sequence ID" value="XM_040835009.1"/>
</dbReference>
<evidence type="ECO:0000256" key="1">
    <source>
        <dbReference type="ARBA" id="ARBA00004123"/>
    </source>
</evidence>
<feature type="compositionally biased region" description="Acidic residues" evidence="14">
    <location>
        <begin position="169"/>
        <end position="180"/>
    </location>
</feature>
<keyword evidence="7" id="KW-0378">Hydrolase</keyword>
<dbReference type="InterPro" id="IPR001841">
    <property type="entry name" value="Znf_RING"/>
</dbReference>
<evidence type="ECO:0000256" key="6">
    <source>
        <dbReference type="ARBA" id="ARBA00022771"/>
    </source>
</evidence>
<evidence type="ECO:0000256" key="11">
    <source>
        <dbReference type="ARBA" id="ARBA00023204"/>
    </source>
</evidence>
<dbReference type="Gene3D" id="3.40.50.300">
    <property type="entry name" value="P-loop containing nucleotide triphosphate hydrolases"/>
    <property type="match status" value="1"/>
</dbReference>
<keyword evidence="11" id="KW-0234">DNA repair</keyword>
<accession>A0A1L9RQZ0</accession>
<dbReference type="InterPro" id="IPR013083">
    <property type="entry name" value="Znf_RING/FYVE/PHD"/>
</dbReference>
<dbReference type="GO" id="GO:0006281">
    <property type="term" value="P:DNA repair"/>
    <property type="evidence" value="ECO:0007669"/>
    <property type="project" value="UniProtKB-KW"/>
</dbReference>
<dbReference type="InterPro" id="IPR014905">
    <property type="entry name" value="HIRAN"/>
</dbReference>
<dbReference type="Gene3D" id="3.30.40.10">
    <property type="entry name" value="Zinc/RING finger domain, C3HC4 (zinc finger)"/>
    <property type="match status" value="1"/>
</dbReference>
<dbReference type="SMART" id="SM00910">
    <property type="entry name" value="HIRAN"/>
    <property type="match status" value="1"/>
</dbReference>
<dbReference type="InterPro" id="IPR049730">
    <property type="entry name" value="SNF2/RAD54-like_C"/>
</dbReference>
<keyword evidence="10" id="KW-0067">ATP-binding</keyword>
<keyword evidence="6 13" id="KW-0863">Zinc-finger</keyword>
<dbReference type="EMBL" id="KV878211">
    <property type="protein sequence ID" value="OJJ37312.1"/>
    <property type="molecule type" value="Genomic_DNA"/>
</dbReference>
<dbReference type="CDD" id="cd18008">
    <property type="entry name" value="DEXDc_SHPRH-like"/>
    <property type="match status" value="1"/>
</dbReference>
<dbReference type="InterPro" id="IPR038718">
    <property type="entry name" value="SNF2-like_sf"/>
</dbReference>
<dbReference type="GO" id="GO:0005524">
    <property type="term" value="F:ATP binding"/>
    <property type="evidence" value="ECO:0007669"/>
    <property type="project" value="UniProtKB-KW"/>
</dbReference>
<feature type="region of interest" description="Disordered" evidence="14">
    <location>
        <begin position="416"/>
        <end position="436"/>
    </location>
</feature>
<dbReference type="PROSITE" id="PS51194">
    <property type="entry name" value="HELICASE_CTER"/>
    <property type="match status" value="1"/>
</dbReference>
<keyword evidence="9" id="KW-0862">Zinc</keyword>
<feature type="compositionally biased region" description="Basic and acidic residues" evidence="14">
    <location>
        <begin position="483"/>
        <end position="493"/>
    </location>
</feature>
<feature type="region of interest" description="Disordered" evidence="14">
    <location>
        <begin position="1173"/>
        <end position="1203"/>
    </location>
</feature>
<evidence type="ECO:0000256" key="5">
    <source>
        <dbReference type="ARBA" id="ARBA00022763"/>
    </source>
</evidence>
<keyword evidence="8" id="KW-0347">Helicase</keyword>
<dbReference type="InterPro" id="IPR000330">
    <property type="entry name" value="SNF2_N"/>
</dbReference>
<comment type="similarity">
    <text evidence="2">Belongs to the SNF2/RAD54 helicase family.</text>
</comment>
<dbReference type="PROSITE" id="PS51192">
    <property type="entry name" value="HELICASE_ATP_BIND_1"/>
    <property type="match status" value="1"/>
</dbReference>
<evidence type="ECO:0000256" key="8">
    <source>
        <dbReference type="ARBA" id="ARBA00022806"/>
    </source>
</evidence>
<feature type="compositionally biased region" description="Basic and acidic residues" evidence="14">
    <location>
        <begin position="422"/>
        <end position="436"/>
    </location>
</feature>
<dbReference type="InterPro" id="IPR014001">
    <property type="entry name" value="Helicase_ATP-bd"/>
</dbReference>
<keyword evidence="4" id="KW-0547">Nucleotide-binding</keyword>
<organism evidence="18 19">
    <name type="scientific">Aspergillus wentii DTO 134E9</name>
    <dbReference type="NCBI Taxonomy" id="1073089"/>
    <lineage>
        <taxon>Eukaryota</taxon>
        <taxon>Fungi</taxon>
        <taxon>Dikarya</taxon>
        <taxon>Ascomycota</taxon>
        <taxon>Pezizomycotina</taxon>
        <taxon>Eurotiomycetes</taxon>
        <taxon>Eurotiomycetidae</taxon>
        <taxon>Eurotiales</taxon>
        <taxon>Aspergillaceae</taxon>
        <taxon>Aspergillus</taxon>
        <taxon>Aspergillus subgen. Cremei</taxon>
    </lineage>
</organism>
<dbReference type="SUPFAM" id="SSF57850">
    <property type="entry name" value="RING/U-box"/>
    <property type="match status" value="1"/>
</dbReference>
<sequence length="1308" mass="146042">MDFGDINQRPLKKRRFFFDDAEAPLTSPSPAENLTSTAPLPARQEANGSSSNGQTDYKLPTYTIWTKKDPIIIQWPPPGASSESLPPFHHDEVCGYEDNCEEPEYCKQFGKAVAARMKEEEALTRRSERSKEGFEKTVFEADEQDKDELPPGPIHPGFIVRETRSKFDDSEEIEAGDNGDQEMATTMQPPAEKTGGFDSETFISIVGEHLSPSAIGKIRIAASDNLERAVNIYFDGSWKTSNGPQQAQTTLTPRQQLLPTSIAPTPAPAEEIRSTEAPPKQADTPSERITSQPALRYIGAFGVGAWATRSGTGLLKHGDQVNIERARSQPTEKRGRNGKMIMNQKGDVLTRFTNKSGQEVGRLPRETAEWVSTLIDQKICVFEGTCVFVPDRIRVNDTIYIQLWCYLREETFQNRMSAGPLDDNRSTGLFEEKESTEEKNLRLRQIGLVKLFDEIGLQANSTNDTMKKQKKEGLLRAAEIPEQGDKVKKENKGNNESSEDDEPPELEDDQLDTLYKKAQSFDFSMPEAQPASTFSMDLRKYQRQALHWMLAKEKDNKSGRENSMHPLWEEYTWPSKDVDDKVLPVVEGIDHFYVNPYSGELSLEFPAQEQHCLGGILADEMGLGKTIEMLSLIHSHRIEPDPAALDGSIFTNSLIRPSGVVAGKVPAPYTTLVVAPTSLLAQWESEALKASNPGTMNVLVYYGNDKAVDLKHLCSARNAAAAPNVIVTSYGVVLSEFSYVKSTPPALLNQLNTGLFSVEFFRIILDEAHLIKNRQSKTARACYELKATHRWALTGTPIVNRLEDLFSLVRFLKVEPWNNFSFWKTFITVPFESKDYVRALNVVQTVLEPLVLRRTKTMKTPEGEPLVPLPRRTITLEEVELPEQEREIYDLIYTRAKRAFNDNVEAGTLLKSYSTIFAQILRLRQTCCHPVLTRNKAIVADEEDAAAVADESNGLKDDMDLQELINRFTSATEGAGSNGEQNSTTKFTAYALKQIQNESSGECPICSEEPMIDPGVTACWHSACKKCLEDYIRHQTDKGVPPRCFSCRAPVSAKDIFEVIRYQSPNHTPAEDEIVSSTPPTSSQLAPRISLRRINPLSPSAHTSSKIHALLNHLMRVPSNTKSVVFSQFTSFLDLIAPQLTRAGISHVRLDGSMPQKARAEVLAQFNKTETYQEEIDDDEGVGSPGRKPSERNGQSSSSSPPPTVLLISLRAGGVGLNLTAASNVFMMDPWWSFAIEAQAIDRVHRMGQLRDVAVTRFIVKDSIESRMLRVQERKMNIAGSLGLRVGGDGNEDDKKKERIEELKLLFE</sequence>
<feature type="compositionally biased region" description="Polar residues" evidence="14">
    <location>
        <begin position="26"/>
        <end position="38"/>
    </location>
</feature>
<dbReference type="PROSITE" id="PS50089">
    <property type="entry name" value="ZF_RING_2"/>
    <property type="match status" value="1"/>
</dbReference>
<evidence type="ECO:0000256" key="12">
    <source>
        <dbReference type="ARBA" id="ARBA00023242"/>
    </source>
</evidence>
<feature type="domain" description="Helicase ATP-binding" evidence="16">
    <location>
        <begin position="606"/>
        <end position="815"/>
    </location>
</feature>
<feature type="compositionally biased region" description="Low complexity" evidence="14">
    <location>
        <begin position="244"/>
        <end position="260"/>
    </location>
</feature>
<feature type="region of interest" description="Disordered" evidence="14">
    <location>
        <begin position="167"/>
        <end position="197"/>
    </location>
</feature>
<evidence type="ECO:0000256" key="10">
    <source>
        <dbReference type="ARBA" id="ARBA00022840"/>
    </source>
</evidence>
<dbReference type="GeneID" id="63750857"/>
<feature type="domain" description="RING-type" evidence="15">
    <location>
        <begin position="1003"/>
        <end position="1048"/>
    </location>
</feature>
<evidence type="ECO:0000256" key="4">
    <source>
        <dbReference type="ARBA" id="ARBA00022741"/>
    </source>
</evidence>
<gene>
    <name evidence="18" type="ORF">ASPWEDRAFT_38993</name>
</gene>
<dbReference type="PANTHER" id="PTHR45626">
    <property type="entry name" value="TRANSCRIPTION TERMINATION FACTOR 2-RELATED"/>
    <property type="match status" value="1"/>
</dbReference>
<dbReference type="InterPro" id="IPR050628">
    <property type="entry name" value="SNF2_RAD54_helicase_TF"/>
</dbReference>
<dbReference type="Pfam" id="PF00176">
    <property type="entry name" value="SNF2-rel_dom"/>
    <property type="match status" value="1"/>
</dbReference>
<dbReference type="GO" id="GO:0005634">
    <property type="term" value="C:nucleus"/>
    <property type="evidence" value="ECO:0007669"/>
    <property type="project" value="UniProtKB-SubCell"/>
</dbReference>
<dbReference type="InterPro" id="IPR027417">
    <property type="entry name" value="P-loop_NTPase"/>
</dbReference>
<evidence type="ECO:0008006" key="20">
    <source>
        <dbReference type="Google" id="ProtNLM"/>
    </source>
</evidence>
<evidence type="ECO:0000259" key="15">
    <source>
        <dbReference type="PROSITE" id="PS50089"/>
    </source>
</evidence>
<feature type="compositionally biased region" description="Polar residues" evidence="14">
    <location>
        <begin position="46"/>
        <end position="55"/>
    </location>
</feature>
<evidence type="ECO:0000313" key="18">
    <source>
        <dbReference type="EMBL" id="OJJ37312.1"/>
    </source>
</evidence>
<dbReference type="GO" id="GO:0004386">
    <property type="term" value="F:helicase activity"/>
    <property type="evidence" value="ECO:0007669"/>
    <property type="project" value="UniProtKB-KW"/>
</dbReference>
<evidence type="ECO:0000256" key="13">
    <source>
        <dbReference type="PROSITE-ProRule" id="PRU00175"/>
    </source>
</evidence>
<feature type="region of interest" description="Disordered" evidence="14">
    <location>
        <begin position="237"/>
        <end position="287"/>
    </location>
</feature>
<dbReference type="InterPro" id="IPR001650">
    <property type="entry name" value="Helicase_C-like"/>
</dbReference>
<feature type="region of interest" description="Disordered" evidence="14">
    <location>
        <begin position="475"/>
        <end position="507"/>
    </location>
</feature>
<name>A0A1L9RQZ0_ASPWE</name>
<evidence type="ECO:0000259" key="16">
    <source>
        <dbReference type="PROSITE" id="PS51192"/>
    </source>
</evidence>
<dbReference type="Pfam" id="PF00271">
    <property type="entry name" value="Helicase_C"/>
    <property type="match status" value="2"/>
</dbReference>
<proteinExistence type="inferred from homology"/>
<dbReference type="STRING" id="1073089.A0A1L9RQZ0"/>
<dbReference type="VEuPathDB" id="FungiDB:ASPWEDRAFT_38993"/>
<evidence type="ECO:0000256" key="14">
    <source>
        <dbReference type="SAM" id="MobiDB-lite"/>
    </source>
</evidence>
<evidence type="ECO:0000256" key="7">
    <source>
        <dbReference type="ARBA" id="ARBA00022801"/>
    </source>
</evidence>
<dbReference type="GO" id="GO:0008270">
    <property type="term" value="F:zinc ion binding"/>
    <property type="evidence" value="ECO:0007669"/>
    <property type="project" value="UniProtKB-KW"/>
</dbReference>
<keyword evidence="12" id="KW-0539">Nucleus</keyword>
<dbReference type="PANTHER" id="PTHR45626:SF22">
    <property type="entry name" value="DNA REPAIR PROTEIN RAD5"/>
    <property type="match status" value="1"/>
</dbReference>
<dbReference type="GO" id="GO:0003676">
    <property type="term" value="F:nucleic acid binding"/>
    <property type="evidence" value="ECO:0007669"/>
    <property type="project" value="InterPro"/>
</dbReference>
<dbReference type="GO" id="GO:0016818">
    <property type="term" value="F:hydrolase activity, acting on acid anhydrides, in phosphorus-containing anhydrides"/>
    <property type="evidence" value="ECO:0007669"/>
    <property type="project" value="InterPro"/>
</dbReference>
<protein>
    <recommendedName>
        <fullName evidence="20">DNA repair protein rad5</fullName>
    </recommendedName>
</protein>
<feature type="domain" description="Helicase C-terminal" evidence="17">
    <location>
        <begin position="1109"/>
        <end position="1304"/>
    </location>
</feature>
<dbReference type="Pfam" id="PF24975">
    <property type="entry name" value="UBA_Rad5"/>
    <property type="match status" value="1"/>
</dbReference>
<comment type="subcellular location">
    <subcellularLocation>
        <location evidence="1">Nucleus</location>
    </subcellularLocation>
</comment>
<evidence type="ECO:0000256" key="2">
    <source>
        <dbReference type="ARBA" id="ARBA00007025"/>
    </source>
</evidence>
<dbReference type="OrthoDB" id="2801544at2759"/>
<evidence type="ECO:0000313" key="19">
    <source>
        <dbReference type="Proteomes" id="UP000184383"/>
    </source>
</evidence>
<evidence type="ECO:0000256" key="3">
    <source>
        <dbReference type="ARBA" id="ARBA00022723"/>
    </source>
</evidence>
<keyword evidence="3" id="KW-0479">Metal-binding</keyword>
<dbReference type="Gene3D" id="3.40.50.10810">
    <property type="entry name" value="Tandem AAA-ATPase domain"/>
    <property type="match status" value="1"/>
</dbReference>
<keyword evidence="19" id="KW-1185">Reference proteome</keyword>
<dbReference type="SMART" id="SM00487">
    <property type="entry name" value="DEXDc"/>
    <property type="match status" value="1"/>
</dbReference>
<dbReference type="GO" id="GO:0008094">
    <property type="term" value="F:ATP-dependent activity, acting on DNA"/>
    <property type="evidence" value="ECO:0007669"/>
    <property type="project" value="TreeGrafter"/>
</dbReference>
<dbReference type="CDD" id="cd18793">
    <property type="entry name" value="SF2_C_SNF"/>
    <property type="match status" value="1"/>
</dbReference>
<keyword evidence="5" id="KW-0227">DNA damage</keyword>
<reference evidence="19" key="1">
    <citation type="journal article" date="2017" name="Genome Biol.">
        <title>Comparative genomics reveals high biological diversity and specific adaptations in the industrially and medically important fungal genus Aspergillus.</title>
        <authorList>
            <person name="de Vries R.P."/>
            <person name="Riley R."/>
            <person name="Wiebenga A."/>
            <person name="Aguilar-Osorio G."/>
            <person name="Amillis S."/>
            <person name="Uchima C.A."/>
            <person name="Anderluh G."/>
            <person name="Asadollahi M."/>
            <person name="Askin M."/>
            <person name="Barry K."/>
            <person name="Battaglia E."/>
            <person name="Bayram O."/>
            <person name="Benocci T."/>
            <person name="Braus-Stromeyer S.A."/>
            <person name="Caldana C."/>
            <person name="Canovas D."/>
            <person name="Cerqueira G.C."/>
            <person name="Chen F."/>
            <person name="Chen W."/>
            <person name="Choi C."/>
            <person name="Clum A."/>
            <person name="Dos Santos R.A."/>
            <person name="Damasio A.R."/>
            <person name="Diallinas G."/>
            <person name="Emri T."/>
            <person name="Fekete E."/>
            <person name="Flipphi M."/>
            <person name="Freyberg S."/>
            <person name="Gallo A."/>
            <person name="Gournas C."/>
            <person name="Habgood R."/>
            <person name="Hainaut M."/>
            <person name="Harispe M.L."/>
            <person name="Henrissat B."/>
            <person name="Hilden K.S."/>
            <person name="Hope R."/>
            <person name="Hossain A."/>
            <person name="Karabika E."/>
            <person name="Karaffa L."/>
            <person name="Karanyi Z."/>
            <person name="Krasevec N."/>
            <person name="Kuo A."/>
            <person name="Kusch H."/>
            <person name="LaButti K."/>
            <person name="Lagendijk E.L."/>
            <person name="Lapidus A."/>
            <person name="Levasseur A."/>
            <person name="Lindquist E."/>
            <person name="Lipzen A."/>
            <person name="Logrieco A.F."/>
            <person name="MacCabe A."/>
            <person name="Maekelae M.R."/>
            <person name="Malavazi I."/>
            <person name="Melin P."/>
            <person name="Meyer V."/>
            <person name="Mielnichuk N."/>
            <person name="Miskei M."/>
            <person name="Molnar A.P."/>
            <person name="Mule G."/>
            <person name="Ngan C.Y."/>
            <person name="Orejas M."/>
            <person name="Orosz E."/>
            <person name="Ouedraogo J.P."/>
            <person name="Overkamp K.M."/>
            <person name="Park H.-S."/>
            <person name="Perrone G."/>
            <person name="Piumi F."/>
            <person name="Punt P.J."/>
            <person name="Ram A.F."/>
            <person name="Ramon A."/>
            <person name="Rauscher S."/>
            <person name="Record E."/>
            <person name="Riano-Pachon D.M."/>
            <person name="Robert V."/>
            <person name="Roehrig J."/>
            <person name="Ruller R."/>
            <person name="Salamov A."/>
            <person name="Salih N.S."/>
            <person name="Samson R.A."/>
            <person name="Sandor E."/>
            <person name="Sanguinetti M."/>
            <person name="Schuetze T."/>
            <person name="Sepcic K."/>
            <person name="Shelest E."/>
            <person name="Sherlock G."/>
            <person name="Sophianopoulou V."/>
            <person name="Squina F.M."/>
            <person name="Sun H."/>
            <person name="Susca A."/>
            <person name="Todd R.B."/>
            <person name="Tsang A."/>
            <person name="Unkles S.E."/>
            <person name="van de Wiele N."/>
            <person name="van Rossen-Uffink D."/>
            <person name="Oliveira J.V."/>
            <person name="Vesth T.C."/>
            <person name="Visser J."/>
            <person name="Yu J.-H."/>
            <person name="Zhou M."/>
            <person name="Andersen M.R."/>
            <person name="Archer D.B."/>
            <person name="Baker S.E."/>
            <person name="Benoit I."/>
            <person name="Brakhage A.A."/>
            <person name="Braus G.H."/>
            <person name="Fischer R."/>
            <person name="Frisvad J.C."/>
            <person name="Goldman G.H."/>
            <person name="Houbraken J."/>
            <person name="Oakley B."/>
            <person name="Pocsi I."/>
            <person name="Scazzocchio C."/>
            <person name="Seiboth B."/>
            <person name="vanKuyk P.A."/>
            <person name="Wortman J."/>
            <person name="Dyer P.S."/>
            <person name="Grigoriev I.V."/>
        </authorList>
    </citation>
    <scope>NUCLEOTIDE SEQUENCE [LARGE SCALE GENOMIC DNA]</scope>
    <source>
        <strain evidence="19">DTO 134E9</strain>
    </source>
</reference>
<dbReference type="Proteomes" id="UP000184383">
    <property type="component" value="Unassembled WGS sequence"/>
</dbReference>
<dbReference type="Pfam" id="PF08797">
    <property type="entry name" value="HIRAN"/>
    <property type="match status" value="1"/>
</dbReference>
<evidence type="ECO:0000256" key="9">
    <source>
        <dbReference type="ARBA" id="ARBA00022833"/>
    </source>
</evidence>
<dbReference type="SMART" id="SM00490">
    <property type="entry name" value="HELICc"/>
    <property type="match status" value="1"/>
</dbReference>
<dbReference type="SUPFAM" id="SSF52540">
    <property type="entry name" value="P-loop containing nucleoside triphosphate hydrolases"/>
    <property type="match status" value="2"/>
</dbReference>
<feature type="region of interest" description="Disordered" evidence="14">
    <location>
        <begin position="17"/>
        <end position="57"/>
    </location>
</feature>
<feature type="compositionally biased region" description="Acidic residues" evidence="14">
    <location>
        <begin position="497"/>
        <end position="507"/>
    </location>
</feature>